<dbReference type="Pfam" id="PF18818">
    <property type="entry name" value="MPTase-PolyVal"/>
    <property type="match status" value="1"/>
</dbReference>
<feature type="domain" description="N-terminal" evidence="1">
    <location>
        <begin position="54"/>
        <end position="176"/>
    </location>
</feature>
<proteinExistence type="predicted"/>
<dbReference type="RefSeq" id="WP_166518373.1">
    <property type="nucleotide sequence ID" value="NZ_JAAABJ010000117.1"/>
</dbReference>
<name>A0A845PQS4_9FLAO</name>
<evidence type="ECO:0000259" key="1">
    <source>
        <dbReference type="Pfam" id="PF08401"/>
    </source>
</evidence>
<dbReference type="InterPro" id="IPR013610">
    <property type="entry name" value="ArdC_N"/>
</dbReference>
<sequence>MHKIENEVLKIEEQYYADKYNAILDKEEEKRKIVVIEGTSLNSQDNFTDYIKDEKILENLDKVNAKDWEAYTNLNGFYPVNLFTQKRYSGFNVMALFLDTMINNFKTSRYATFISISKAGGKLKKGSKGCVIEFFSFIFKDKETGKTIPESEVKKMKPDELENIFKIPCVKNYVVFNSELIQNINEINLSILDEEPQENEFSEKENCEIFISKIISNGGLKLSYSRIEVAFYRPSFDYIEMPKKELFISTAKYYSTLFHEIIHWTGHTSRLDRNLQGYNDKESYSFEELIAEMGSMLNCLQFGILDEFINSVRYLKVWSTVNISEREINLRNAFSEAKKAKKFLEQL</sequence>
<protein>
    <submittedName>
        <fullName evidence="3">DUF1738 domain-containing protein</fullName>
    </submittedName>
</protein>
<dbReference type="AlphaFoldDB" id="A0A845PQS4"/>
<reference evidence="3 4" key="1">
    <citation type="submission" date="2019-11" db="EMBL/GenBank/DDBJ databases">
        <title>Characterization of Elizabethkingia argenteiflava sp. nov., isolated from inner surface of Soybean Pods.</title>
        <authorList>
            <person name="Mo S."/>
        </authorList>
    </citation>
    <scope>NUCLEOTIDE SEQUENCE [LARGE SCALE GENOMIC DNA]</scope>
    <source>
        <strain evidence="3 4">YB22</strain>
    </source>
</reference>
<dbReference type="Proteomes" id="UP000553459">
    <property type="component" value="Unassembled WGS sequence"/>
</dbReference>
<dbReference type="GO" id="GO:0003697">
    <property type="term" value="F:single-stranded DNA binding"/>
    <property type="evidence" value="ECO:0007669"/>
    <property type="project" value="InterPro"/>
</dbReference>
<gene>
    <name evidence="3" type="ORF">GNY06_00760</name>
</gene>
<dbReference type="EMBL" id="JAAABJ010000117">
    <property type="protein sequence ID" value="NAW49985.1"/>
    <property type="molecule type" value="Genomic_DNA"/>
</dbReference>
<feature type="domain" description="Polyvalent protein metallopeptidase" evidence="2">
    <location>
        <begin position="213"/>
        <end position="321"/>
    </location>
</feature>
<keyword evidence="4" id="KW-1185">Reference proteome</keyword>
<comment type="caution">
    <text evidence="3">The sequence shown here is derived from an EMBL/GenBank/DDBJ whole genome shotgun (WGS) entry which is preliminary data.</text>
</comment>
<organism evidence="3 4">
    <name type="scientific">Elizabethkingia argenteiflava</name>
    <dbReference type="NCBI Taxonomy" id="2681556"/>
    <lineage>
        <taxon>Bacteria</taxon>
        <taxon>Pseudomonadati</taxon>
        <taxon>Bacteroidota</taxon>
        <taxon>Flavobacteriia</taxon>
        <taxon>Flavobacteriales</taxon>
        <taxon>Weeksellaceae</taxon>
        <taxon>Elizabethkingia</taxon>
    </lineage>
</organism>
<dbReference type="InterPro" id="IPR041459">
    <property type="entry name" value="MPTase-PolyVal"/>
</dbReference>
<evidence type="ECO:0000259" key="2">
    <source>
        <dbReference type="Pfam" id="PF18818"/>
    </source>
</evidence>
<evidence type="ECO:0000313" key="4">
    <source>
        <dbReference type="Proteomes" id="UP000553459"/>
    </source>
</evidence>
<evidence type="ECO:0000313" key="3">
    <source>
        <dbReference type="EMBL" id="NAW49985.1"/>
    </source>
</evidence>
<dbReference type="Pfam" id="PF08401">
    <property type="entry name" value="ArdcN"/>
    <property type="match status" value="1"/>
</dbReference>
<accession>A0A845PQS4</accession>